<dbReference type="eggNOG" id="COG2852">
    <property type="taxonomic scope" value="Bacteria"/>
</dbReference>
<dbReference type="HOGENOM" id="CLU_107928_0_2_5"/>
<feature type="domain" description="DUF559" evidence="1">
    <location>
        <begin position="7"/>
        <end position="85"/>
    </location>
</feature>
<dbReference type="AlphaFoldDB" id="Q1GVQ3"/>
<reference evidence="2 3" key="1">
    <citation type="journal article" date="2009" name="Proc. Natl. Acad. Sci. U.S.A.">
        <title>The genomic basis of trophic strategy in marine bacteria.</title>
        <authorList>
            <person name="Lauro F.M."/>
            <person name="McDougald D."/>
            <person name="Thomas T."/>
            <person name="Williams T.J."/>
            <person name="Egan S."/>
            <person name="Rice S."/>
            <person name="DeMaere M.Z."/>
            <person name="Ting L."/>
            <person name="Ertan H."/>
            <person name="Johnson J."/>
            <person name="Ferriera S."/>
            <person name="Lapidus A."/>
            <person name="Anderson I."/>
            <person name="Kyrpides N."/>
            <person name="Munk A.C."/>
            <person name="Detter C."/>
            <person name="Han C.S."/>
            <person name="Brown M.V."/>
            <person name="Robb F.T."/>
            <person name="Kjelleberg S."/>
            <person name="Cavicchioli R."/>
        </authorList>
    </citation>
    <scope>NUCLEOTIDE SEQUENCE [LARGE SCALE GENOMIC DNA]</scope>
    <source>
        <strain evidence="3">DSM 13593 / LMG 18877 / RB2256</strain>
    </source>
</reference>
<dbReference type="Gene3D" id="3.40.960.10">
    <property type="entry name" value="VSR Endonuclease"/>
    <property type="match status" value="1"/>
</dbReference>
<evidence type="ECO:0000313" key="2">
    <source>
        <dbReference type="EMBL" id="ABF52269.1"/>
    </source>
</evidence>
<protein>
    <recommendedName>
        <fullName evidence="1">DUF559 domain-containing protein</fullName>
    </recommendedName>
</protein>
<keyword evidence="3" id="KW-1185">Reference proteome</keyword>
<proteinExistence type="predicted"/>
<dbReference type="Pfam" id="PF04480">
    <property type="entry name" value="DUF559"/>
    <property type="match status" value="1"/>
</dbReference>
<accession>Q1GVQ3</accession>
<organism evidence="2 3">
    <name type="scientific">Sphingopyxis alaskensis (strain DSM 13593 / LMG 18877 / RB2256)</name>
    <name type="common">Sphingomonas alaskensis</name>
    <dbReference type="NCBI Taxonomy" id="317655"/>
    <lineage>
        <taxon>Bacteria</taxon>
        <taxon>Pseudomonadati</taxon>
        <taxon>Pseudomonadota</taxon>
        <taxon>Alphaproteobacteria</taxon>
        <taxon>Sphingomonadales</taxon>
        <taxon>Sphingomonadaceae</taxon>
        <taxon>Sphingopyxis</taxon>
    </lineage>
</organism>
<name>Q1GVQ3_SPHAL</name>
<sequence>MAPSFDARLGGHKFRRQAILGPCIADFCCPQKGLAVEVDGDTHILETDATRDEALRNQGIEVVGIRNEDVLTNMDGVLRYLLIELDRRADRWPHPNRSPEGEGL</sequence>
<dbReference type="InterPro" id="IPR047216">
    <property type="entry name" value="Endonuclease_DUF559_bact"/>
</dbReference>
<dbReference type="STRING" id="317655.Sala_0548"/>
<dbReference type="InterPro" id="IPR011335">
    <property type="entry name" value="Restrct_endonuc-II-like"/>
</dbReference>
<dbReference type="PANTHER" id="PTHR38590:SF1">
    <property type="entry name" value="BLL0828 PROTEIN"/>
    <property type="match status" value="1"/>
</dbReference>
<dbReference type="SUPFAM" id="SSF52980">
    <property type="entry name" value="Restriction endonuclease-like"/>
    <property type="match status" value="1"/>
</dbReference>
<dbReference type="PANTHER" id="PTHR38590">
    <property type="entry name" value="BLL0828 PROTEIN"/>
    <property type="match status" value="1"/>
</dbReference>
<dbReference type="InterPro" id="IPR007569">
    <property type="entry name" value="DUF559"/>
</dbReference>
<dbReference type="Proteomes" id="UP000006578">
    <property type="component" value="Chromosome"/>
</dbReference>
<evidence type="ECO:0000259" key="1">
    <source>
        <dbReference type="Pfam" id="PF04480"/>
    </source>
</evidence>
<dbReference type="KEGG" id="sal:Sala_0548"/>
<dbReference type="RefSeq" id="WP_011540860.1">
    <property type="nucleotide sequence ID" value="NC_008048.1"/>
</dbReference>
<gene>
    <name evidence="2" type="ordered locus">Sala_0548</name>
</gene>
<evidence type="ECO:0000313" key="3">
    <source>
        <dbReference type="Proteomes" id="UP000006578"/>
    </source>
</evidence>
<dbReference type="EMBL" id="CP000356">
    <property type="protein sequence ID" value="ABF52269.1"/>
    <property type="molecule type" value="Genomic_DNA"/>
</dbReference>